<dbReference type="GO" id="GO:0008080">
    <property type="term" value="F:N-acetyltransferase activity"/>
    <property type="evidence" value="ECO:0007669"/>
    <property type="project" value="InterPro"/>
</dbReference>
<dbReference type="AlphaFoldDB" id="A0A939EPV2"/>
<dbReference type="Gene3D" id="3.40.630.30">
    <property type="match status" value="1"/>
</dbReference>
<proteinExistence type="predicted"/>
<dbReference type="SUPFAM" id="SSF55729">
    <property type="entry name" value="Acyl-CoA N-acyltransferases (Nat)"/>
    <property type="match status" value="1"/>
</dbReference>
<feature type="domain" description="HTH marR-type" evidence="2">
    <location>
        <begin position="5"/>
        <end position="143"/>
    </location>
</feature>
<dbReference type="InterPro" id="IPR036390">
    <property type="entry name" value="WH_DNA-bd_sf"/>
</dbReference>
<dbReference type="CDD" id="cd04301">
    <property type="entry name" value="NAT_SF"/>
    <property type="match status" value="1"/>
</dbReference>
<organism evidence="4 5">
    <name type="scientific">Roseibium limicola</name>
    <dbReference type="NCBI Taxonomy" id="2816037"/>
    <lineage>
        <taxon>Bacteria</taxon>
        <taxon>Pseudomonadati</taxon>
        <taxon>Pseudomonadota</taxon>
        <taxon>Alphaproteobacteria</taxon>
        <taxon>Hyphomicrobiales</taxon>
        <taxon>Stappiaceae</taxon>
        <taxon>Roseibium</taxon>
    </lineage>
</organism>
<keyword evidence="1" id="KW-0808">Transferase</keyword>
<accession>A0A939EPV2</accession>
<dbReference type="Proteomes" id="UP000664779">
    <property type="component" value="Unassembled WGS sequence"/>
</dbReference>
<dbReference type="PANTHER" id="PTHR13947:SF37">
    <property type="entry name" value="LD18367P"/>
    <property type="match status" value="1"/>
</dbReference>
<protein>
    <submittedName>
        <fullName evidence="4">MarR family transcriptional regulator</fullName>
    </submittedName>
</protein>
<dbReference type="Pfam" id="PF12802">
    <property type="entry name" value="MarR_2"/>
    <property type="match status" value="1"/>
</dbReference>
<evidence type="ECO:0000313" key="4">
    <source>
        <dbReference type="EMBL" id="MBO0346125.1"/>
    </source>
</evidence>
<name>A0A939EPV2_9HYPH</name>
<gene>
    <name evidence="4" type="ORF">J0X15_12910</name>
</gene>
<dbReference type="Gene3D" id="1.10.10.10">
    <property type="entry name" value="Winged helix-like DNA-binding domain superfamily/Winged helix DNA-binding domain"/>
    <property type="match status" value="1"/>
</dbReference>
<sequence>MTQIAPTLIEDIRSASRTFVREHGFLDKTLAGTTLAPSAVHAIIEIGLAGELTSKQLAERLNLEKSTISRLVQSLEKRGELAVVANPSDRRSSTLRLTSQGTETLKSAAHYGRDMVANALPRLNGIAPADVAEVLTAYADALKARRTGQAVQPRHKEPEIVEGYQTGMIGDLAALHARTHGFIVGDGPKFESVVSTALAEFVPRLSRAKNNSWSVVKNQRVIASISIDGEDLGEENGRKLAHLRWFILSEELRGQGLGRTLLNKAIDHCDQHGFDEIRLWTVKGLDAARKLYEQNGFVLTSEYVGDQWGRKISEQTFSRFRPTR</sequence>
<dbReference type="InterPro" id="IPR016181">
    <property type="entry name" value="Acyl_CoA_acyltransferase"/>
</dbReference>
<dbReference type="Pfam" id="PF00583">
    <property type="entry name" value="Acetyltransf_1"/>
    <property type="match status" value="1"/>
</dbReference>
<dbReference type="RefSeq" id="WP_206941399.1">
    <property type="nucleotide sequence ID" value="NZ_JAFLNF010000005.1"/>
</dbReference>
<feature type="domain" description="N-acetyltransferase" evidence="3">
    <location>
        <begin position="159"/>
        <end position="313"/>
    </location>
</feature>
<dbReference type="InterPro" id="IPR000835">
    <property type="entry name" value="HTH_MarR-typ"/>
</dbReference>
<keyword evidence="5" id="KW-1185">Reference proteome</keyword>
<dbReference type="PROSITE" id="PS50995">
    <property type="entry name" value="HTH_MARR_2"/>
    <property type="match status" value="1"/>
</dbReference>
<dbReference type="SMART" id="SM00347">
    <property type="entry name" value="HTH_MARR"/>
    <property type="match status" value="1"/>
</dbReference>
<evidence type="ECO:0000313" key="5">
    <source>
        <dbReference type="Proteomes" id="UP000664779"/>
    </source>
</evidence>
<dbReference type="SUPFAM" id="SSF46785">
    <property type="entry name" value="Winged helix' DNA-binding domain"/>
    <property type="match status" value="1"/>
</dbReference>
<dbReference type="InterPro" id="IPR036388">
    <property type="entry name" value="WH-like_DNA-bd_sf"/>
</dbReference>
<evidence type="ECO:0000259" key="2">
    <source>
        <dbReference type="PROSITE" id="PS50995"/>
    </source>
</evidence>
<dbReference type="GO" id="GO:0003700">
    <property type="term" value="F:DNA-binding transcription factor activity"/>
    <property type="evidence" value="ECO:0007669"/>
    <property type="project" value="InterPro"/>
</dbReference>
<dbReference type="PROSITE" id="PS51186">
    <property type="entry name" value="GNAT"/>
    <property type="match status" value="1"/>
</dbReference>
<dbReference type="InterPro" id="IPR000182">
    <property type="entry name" value="GNAT_dom"/>
</dbReference>
<dbReference type="PRINTS" id="PR00598">
    <property type="entry name" value="HTHMARR"/>
</dbReference>
<evidence type="ECO:0000259" key="3">
    <source>
        <dbReference type="PROSITE" id="PS51186"/>
    </source>
</evidence>
<dbReference type="EMBL" id="JAFLNF010000005">
    <property type="protein sequence ID" value="MBO0346125.1"/>
    <property type="molecule type" value="Genomic_DNA"/>
</dbReference>
<reference evidence="4" key="1">
    <citation type="submission" date="2021-03" db="EMBL/GenBank/DDBJ databases">
        <title>Roseibium sp. CAU 1637 isolated from Incheon.</title>
        <authorList>
            <person name="Kim W."/>
        </authorList>
    </citation>
    <scope>NUCLEOTIDE SEQUENCE</scope>
    <source>
        <strain evidence="4">CAU 1637</strain>
    </source>
</reference>
<evidence type="ECO:0000256" key="1">
    <source>
        <dbReference type="ARBA" id="ARBA00022679"/>
    </source>
</evidence>
<dbReference type="InterPro" id="IPR050769">
    <property type="entry name" value="NAT_camello-type"/>
</dbReference>
<dbReference type="PANTHER" id="PTHR13947">
    <property type="entry name" value="GNAT FAMILY N-ACETYLTRANSFERASE"/>
    <property type="match status" value="1"/>
</dbReference>
<comment type="caution">
    <text evidence="4">The sequence shown here is derived from an EMBL/GenBank/DDBJ whole genome shotgun (WGS) entry which is preliminary data.</text>
</comment>